<accession>A0ABR7S760</accession>
<dbReference type="Proteomes" id="UP000642284">
    <property type="component" value="Unassembled WGS sequence"/>
</dbReference>
<reference evidence="3 4" key="1">
    <citation type="submission" date="2020-08" db="EMBL/GenBank/DDBJ databases">
        <title>Genemic of Streptomyces polyaspartic.</title>
        <authorList>
            <person name="Liu W."/>
        </authorList>
    </citation>
    <scope>NUCLEOTIDE SEQUENCE [LARGE SCALE GENOMIC DNA]</scope>
    <source>
        <strain evidence="3 4">TRM66268-LWL</strain>
    </source>
</reference>
<evidence type="ECO:0000256" key="1">
    <source>
        <dbReference type="SAM" id="MobiDB-lite"/>
    </source>
</evidence>
<evidence type="ECO:0000256" key="2">
    <source>
        <dbReference type="SAM" id="SignalP"/>
    </source>
</evidence>
<feature type="chain" id="PRO_5045284297" description="Lipoprotein" evidence="2">
    <location>
        <begin position="20"/>
        <end position="253"/>
    </location>
</feature>
<feature type="compositionally biased region" description="Low complexity" evidence="1">
    <location>
        <begin position="226"/>
        <end position="253"/>
    </location>
</feature>
<keyword evidence="2" id="KW-0732">Signal</keyword>
<evidence type="ECO:0000313" key="4">
    <source>
        <dbReference type="Proteomes" id="UP000642284"/>
    </source>
</evidence>
<feature type="region of interest" description="Disordered" evidence="1">
    <location>
        <begin position="22"/>
        <end position="51"/>
    </location>
</feature>
<comment type="caution">
    <text evidence="3">The sequence shown here is derived from an EMBL/GenBank/DDBJ whole genome shotgun (WGS) entry which is preliminary data.</text>
</comment>
<gene>
    <name evidence="3" type="ORF">H9Y04_01850</name>
</gene>
<sequence length="253" mass="25927">MALCAVALLTATAVGCGGAGGLQSAGPTPSAVGPARLWPELPPAKNDTQDDLAEAKPEVVPGIEVPDGDLHRVDALAVVQAEVRAHPDEASGQDAMPSEIAARILACEGKAGDKGCPVLSAYYRDLTGSGKDELIVGIDLGNRDDFGIGIRAYTQDDGRLVRIMSTTQPVISAELAGRDLILRSPAPFAGYELRDVWSWDGTARSMLPTRMEIVKAPGPSATPQRSAAPSPAESAGPTLSATPAATASPGATP</sequence>
<dbReference type="EMBL" id="JACTVJ010000001">
    <property type="protein sequence ID" value="MBC9711315.1"/>
    <property type="molecule type" value="Genomic_DNA"/>
</dbReference>
<proteinExistence type="predicted"/>
<evidence type="ECO:0008006" key="5">
    <source>
        <dbReference type="Google" id="ProtNLM"/>
    </source>
</evidence>
<feature type="signal peptide" evidence="2">
    <location>
        <begin position="1"/>
        <end position="19"/>
    </location>
</feature>
<protein>
    <recommendedName>
        <fullName evidence="5">Lipoprotein</fullName>
    </recommendedName>
</protein>
<organism evidence="3 4">
    <name type="scientific">Streptomyces polyasparticus</name>
    <dbReference type="NCBI Taxonomy" id="2767826"/>
    <lineage>
        <taxon>Bacteria</taxon>
        <taxon>Bacillati</taxon>
        <taxon>Actinomycetota</taxon>
        <taxon>Actinomycetes</taxon>
        <taxon>Kitasatosporales</taxon>
        <taxon>Streptomycetaceae</taxon>
        <taxon>Streptomyces</taxon>
    </lineage>
</organism>
<feature type="region of interest" description="Disordered" evidence="1">
    <location>
        <begin position="215"/>
        <end position="253"/>
    </location>
</feature>
<keyword evidence="4" id="KW-1185">Reference proteome</keyword>
<name>A0ABR7S760_9ACTN</name>
<evidence type="ECO:0000313" key="3">
    <source>
        <dbReference type="EMBL" id="MBC9711315.1"/>
    </source>
</evidence>